<protein>
    <submittedName>
        <fullName evidence="1">Uncharacterized protein</fullName>
    </submittedName>
</protein>
<name>A0A6F8SNF2_9ACTN</name>
<reference evidence="2" key="2">
    <citation type="submission" date="2020-03" db="EMBL/GenBank/DDBJ databases">
        <title>Complete Genome Sequence of Adlercreutzia sp. strain 8CFCBH1 Producing Equol, Isolated from Healthy Japanese Feces.</title>
        <authorList>
            <person name="Ogata Y."/>
            <person name="Sakamoto M."/>
            <person name="Ohkuma M."/>
            <person name="Hattori M."/>
            <person name="Suda W."/>
        </authorList>
    </citation>
    <scope>NUCLEOTIDE SEQUENCE [LARGE SCALE GENOMIC DNA]</scope>
    <source>
        <strain evidence="2">8CFCBH1</strain>
    </source>
</reference>
<gene>
    <name evidence="1" type="ORF">ADCFC_20400</name>
</gene>
<sequence length="143" mass="16349">MFPLADLRLDQRQLCDIQGRLFELARARGYDCPTFIEAFMNSDVARRMDGVFDFLQWAGEEYLLEELDDEVGGLPRAGASWGREPMYWTGYLYRLWHYLTGETSRAIYATADADTMGGAYLGMHVLDPELAIENLKELAAQRP</sequence>
<keyword evidence="2" id="KW-1185">Reference proteome</keyword>
<proteinExistence type="predicted"/>
<evidence type="ECO:0000313" key="2">
    <source>
        <dbReference type="Proteomes" id="UP000501727"/>
    </source>
</evidence>
<dbReference type="EMBL" id="AP022829">
    <property type="protein sequence ID" value="BCA89543.1"/>
    <property type="molecule type" value="Genomic_DNA"/>
</dbReference>
<accession>A0A6F8SNF2</accession>
<organism evidence="1 2">
    <name type="scientific">Adlercreutzia hattorii</name>
    <dbReference type="NCBI Taxonomy" id="2707299"/>
    <lineage>
        <taxon>Bacteria</taxon>
        <taxon>Bacillati</taxon>
        <taxon>Actinomycetota</taxon>
        <taxon>Coriobacteriia</taxon>
        <taxon>Eggerthellales</taxon>
        <taxon>Eggerthellaceae</taxon>
        <taxon>Adlercreutzia</taxon>
    </lineage>
</organism>
<dbReference type="AlphaFoldDB" id="A0A6F8SNF2"/>
<dbReference type="KEGG" id="ahat:ADCFC_21620"/>
<dbReference type="Proteomes" id="UP000501727">
    <property type="component" value="Chromosome"/>
</dbReference>
<reference evidence="2" key="1">
    <citation type="journal article" date="2020" name="Microbiol. Resour. Announc.">
        <title>Complete Genome Sequence of Adlercreutzia sp. Strain 8CFCBH1, a Potent Producer of Equol, Isolated from Healthy Japanese Feces.</title>
        <authorList>
            <person name="Ogata Y."/>
            <person name="Sakamoto M."/>
            <person name="Ohkuma M."/>
            <person name="Hattori M."/>
            <person name="Suda W."/>
        </authorList>
    </citation>
    <scope>NUCLEOTIDE SEQUENCE [LARGE SCALE GENOMIC DNA]</scope>
    <source>
        <strain evidence="2">8CFCBH1</strain>
    </source>
</reference>
<evidence type="ECO:0000313" key="1">
    <source>
        <dbReference type="EMBL" id="BCA89543.1"/>
    </source>
</evidence>